<dbReference type="KEGG" id="dao:Desac_0231"/>
<organism evidence="1 2">
    <name type="scientific">Desulfobacca acetoxidans (strain ATCC 700848 / DSM 11109 / ASRB2)</name>
    <dbReference type="NCBI Taxonomy" id="880072"/>
    <lineage>
        <taxon>Bacteria</taxon>
        <taxon>Pseudomonadati</taxon>
        <taxon>Thermodesulfobacteriota</taxon>
        <taxon>Desulfobaccia</taxon>
        <taxon>Desulfobaccales</taxon>
        <taxon>Desulfobaccaceae</taxon>
        <taxon>Desulfobacca</taxon>
    </lineage>
</organism>
<dbReference type="STRING" id="880072.Desac_0231"/>
<dbReference type="RefSeq" id="WP_013705236.1">
    <property type="nucleotide sequence ID" value="NC_015388.1"/>
</dbReference>
<dbReference type="Proteomes" id="UP000000483">
    <property type="component" value="Chromosome"/>
</dbReference>
<name>F2NED3_DESAR</name>
<reference evidence="1 2" key="1">
    <citation type="journal article" date="2011" name="Stand. Genomic Sci.">
        <title>Complete genome sequence of the acetate-degrading sulfate reducer Desulfobacca acetoxidans type strain (ASRB2).</title>
        <authorList>
            <person name="Goker M."/>
            <person name="Teshima H."/>
            <person name="Lapidus A."/>
            <person name="Nolan M."/>
            <person name="Lucas S."/>
            <person name="Hammon N."/>
            <person name="Deshpande S."/>
            <person name="Cheng J.F."/>
            <person name="Tapia R."/>
            <person name="Han C."/>
            <person name="Goodwin L."/>
            <person name="Pitluck S."/>
            <person name="Huntemann M."/>
            <person name="Liolios K."/>
            <person name="Ivanova N."/>
            <person name="Pagani I."/>
            <person name="Mavromatis K."/>
            <person name="Ovchinikova G."/>
            <person name="Pati A."/>
            <person name="Chen A."/>
            <person name="Palaniappan K."/>
            <person name="Land M."/>
            <person name="Hauser L."/>
            <person name="Brambilla E.M."/>
            <person name="Rohde M."/>
            <person name="Spring S."/>
            <person name="Detter J.C."/>
            <person name="Woyke T."/>
            <person name="Bristow J."/>
            <person name="Eisen J.A."/>
            <person name="Markowitz V."/>
            <person name="Hugenholtz P."/>
            <person name="Kyrpides N.C."/>
            <person name="Klenk H.P."/>
        </authorList>
    </citation>
    <scope>NUCLEOTIDE SEQUENCE [LARGE SCALE GENOMIC DNA]</scope>
    <source>
        <strain evidence="2">ATCC 700848 / DSM 11109 / ASRB2</strain>
    </source>
</reference>
<dbReference type="OrthoDB" id="1490915at2"/>
<dbReference type="HOGENOM" id="CLU_079070_0_0_7"/>
<dbReference type="Gene3D" id="3.40.50.150">
    <property type="entry name" value="Vaccinia Virus protein VP39"/>
    <property type="match status" value="1"/>
</dbReference>
<sequence>MPTWIIKAFLQKVISYLPYSESINYYCQRYVTKGLNLQEAYFARKLTECQHFYHDYGKYGKQPRKSFNVLELGTGWHPIIPIGLYLCGAEEIFTIDIVNHLRPESLKEVLVFFSDWAERGQLSKLLPIKDETRIARLQSLAMQKNVTDPRQLLQRLNIKVVIADVCRWAGSLGRVDLIVSNDVLQHIPLQVISDIFNTLRNMASDTSIMIHNINMIDHYSLTDKNIAPFNFLQYSDNYWKIYNNSLHYQNRLRMSDYSNIHNKTGWNILSTEIMKGNIADIDKIKLNNKFTAYPKEDLLIIRGWIVSKIK</sequence>
<evidence type="ECO:0000313" key="1">
    <source>
        <dbReference type="EMBL" id="AEB08123.1"/>
    </source>
</evidence>
<gene>
    <name evidence="1" type="ordered locus">Desac_0231</name>
</gene>
<dbReference type="InterPro" id="IPR029063">
    <property type="entry name" value="SAM-dependent_MTases_sf"/>
</dbReference>
<protein>
    <recommendedName>
        <fullName evidence="3">Class I SAM-dependent methyltransferase</fullName>
    </recommendedName>
</protein>
<dbReference type="EMBL" id="CP002629">
    <property type="protein sequence ID" value="AEB08123.1"/>
    <property type="molecule type" value="Genomic_DNA"/>
</dbReference>
<dbReference type="SUPFAM" id="SSF53335">
    <property type="entry name" value="S-adenosyl-L-methionine-dependent methyltransferases"/>
    <property type="match status" value="1"/>
</dbReference>
<dbReference type="AlphaFoldDB" id="F2NED3"/>
<reference evidence="2" key="2">
    <citation type="submission" date="2011-03" db="EMBL/GenBank/DDBJ databases">
        <title>The complete genome of Desulfobacca acetoxidans DSM 11109.</title>
        <authorList>
            <consortium name="US DOE Joint Genome Institute (JGI-PGF)"/>
            <person name="Lucas S."/>
            <person name="Copeland A."/>
            <person name="Lapidus A."/>
            <person name="Bruce D."/>
            <person name="Goodwin L."/>
            <person name="Pitluck S."/>
            <person name="Peters L."/>
            <person name="Kyrpides N."/>
            <person name="Mavromatis K."/>
            <person name="Ivanova N."/>
            <person name="Ovchinnikova G."/>
            <person name="Teshima H."/>
            <person name="Detter J.C."/>
            <person name="Han C."/>
            <person name="Land M."/>
            <person name="Hauser L."/>
            <person name="Markowitz V."/>
            <person name="Cheng J.-F."/>
            <person name="Hugenholtz P."/>
            <person name="Woyke T."/>
            <person name="Wu D."/>
            <person name="Spring S."/>
            <person name="Schueler E."/>
            <person name="Brambilla E."/>
            <person name="Klenk H.-P."/>
            <person name="Eisen J.A."/>
        </authorList>
    </citation>
    <scope>NUCLEOTIDE SEQUENCE [LARGE SCALE GENOMIC DNA]</scope>
    <source>
        <strain evidence="2">ATCC 700848 / DSM 11109 / ASRB2</strain>
    </source>
</reference>
<proteinExistence type="predicted"/>
<dbReference type="eggNOG" id="COG2226">
    <property type="taxonomic scope" value="Bacteria"/>
</dbReference>
<evidence type="ECO:0008006" key="3">
    <source>
        <dbReference type="Google" id="ProtNLM"/>
    </source>
</evidence>
<accession>F2NED3</accession>
<evidence type="ECO:0000313" key="2">
    <source>
        <dbReference type="Proteomes" id="UP000000483"/>
    </source>
</evidence>
<keyword evidence="2" id="KW-1185">Reference proteome</keyword>